<dbReference type="EMBL" id="CP035491">
    <property type="protein sequence ID" value="QAY72432.1"/>
    <property type="molecule type" value="Genomic_DNA"/>
</dbReference>
<evidence type="ECO:0000313" key="5">
    <source>
        <dbReference type="Proteomes" id="UP000291259"/>
    </source>
</evidence>
<name>A0A4P6F983_9MICO</name>
<sequence>MSVRVIQPAPSRRAVVTSAAALAVALALAGAAPAFADEATPTPEVTWGVRAASNDFGDARENYAYRIDAGETLDDAIVIANYDEVPLELDVYAADGFTTTSGQLDVQTRDESQVAIGKWTSPEVNRVTIPPGEAVEVPFTLAVPANAEPGDYAGAVVTSLAQPEVENGLAVDRRLGIRIHLRVRGELAPALSIDDLKVEYAGTLNPFGTGDATVTYTVRNSGNVRLSADSAVRVAGPFGMLPVDATGAAPVPELLPGESWQVSVPVAGVFPAFALGATVSLDSQAPEDTSPAPAAVSETAWTPAVPWTLLVLVLLVAAVVVAWALVGKRRRAARAAAEDARVQAAVEAALRQAADDSTADASGVVPDASEPAPADAPASAVRE</sequence>
<keyword evidence="2" id="KW-1133">Transmembrane helix</keyword>
<protein>
    <submittedName>
        <fullName evidence="4">DUF916 domain-containing protein</fullName>
    </submittedName>
</protein>
<dbReference type="PROSITE" id="PS51318">
    <property type="entry name" value="TAT"/>
    <property type="match status" value="1"/>
</dbReference>
<dbReference type="OrthoDB" id="4336304at2"/>
<dbReference type="AlphaFoldDB" id="A0A4P6F983"/>
<evidence type="ECO:0000256" key="1">
    <source>
        <dbReference type="SAM" id="MobiDB-lite"/>
    </source>
</evidence>
<gene>
    <name evidence="4" type="ORF">ET445_02820</name>
</gene>
<feature type="chain" id="PRO_5020463067" evidence="3">
    <location>
        <begin position="37"/>
        <end position="383"/>
    </location>
</feature>
<feature type="signal peptide" evidence="3">
    <location>
        <begin position="1"/>
        <end position="36"/>
    </location>
</feature>
<dbReference type="KEGG" id="agf:ET445_02820"/>
<reference evidence="4 5" key="1">
    <citation type="submission" date="2019-01" db="EMBL/GenBank/DDBJ databases">
        <title>Genome sequencing of strain FW100M-8.</title>
        <authorList>
            <person name="Heo J."/>
            <person name="Kim S.-J."/>
            <person name="Kim J.-S."/>
            <person name="Hong S.-B."/>
            <person name="Kwon S.-W."/>
        </authorList>
    </citation>
    <scope>NUCLEOTIDE SEQUENCE [LARGE SCALE GENOMIC DNA]</scope>
    <source>
        <strain evidence="4 5">FW100M-8</strain>
    </source>
</reference>
<dbReference type="Proteomes" id="UP000291259">
    <property type="component" value="Chromosome"/>
</dbReference>
<evidence type="ECO:0000256" key="2">
    <source>
        <dbReference type="SAM" id="Phobius"/>
    </source>
</evidence>
<feature type="region of interest" description="Disordered" evidence="1">
    <location>
        <begin position="353"/>
        <end position="383"/>
    </location>
</feature>
<accession>A0A4P6F983</accession>
<dbReference type="InterPro" id="IPR006311">
    <property type="entry name" value="TAT_signal"/>
</dbReference>
<proteinExistence type="predicted"/>
<keyword evidence="2" id="KW-0812">Transmembrane</keyword>
<organism evidence="4 5">
    <name type="scientific">Agromyces protaetiae</name>
    <dbReference type="NCBI Taxonomy" id="2509455"/>
    <lineage>
        <taxon>Bacteria</taxon>
        <taxon>Bacillati</taxon>
        <taxon>Actinomycetota</taxon>
        <taxon>Actinomycetes</taxon>
        <taxon>Micrococcales</taxon>
        <taxon>Microbacteriaceae</taxon>
        <taxon>Agromyces</taxon>
    </lineage>
</organism>
<keyword evidence="5" id="KW-1185">Reference proteome</keyword>
<keyword evidence="3" id="KW-0732">Signal</keyword>
<evidence type="ECO:0000313" key="4">
    <source>
        <dbReference type="EMBL" id="QAY72432.1"/>
    </source>
</evidence>
<feature type="transmembrane region" description="Helical" evidence="2">
    <location>
        <begin position="304"/>
        <end position="326"/>
    </location>
</feature>
<evidence type="ECO:0000256" key="3">
    <source>
        <dbReference type="SAM" id="SignalP"/>
    </source>
</evidence>
<dbReference type="RefSeq" id="WP_129188650.1">
    <property type="nucleotide sequence ID" value="NZ_CP035491.1"/>
</dbReference>
<keyword evidence="2" id="KW-0472">Membrane</keyword>
<feature type="compositionally biased region" description="Low complexity" evidence="1">
    <location>
        <begin position="366"/>
        <end position="383"/>
    </location>
</feature>